<organism evidence="1 2">
    <name type="scientific">Batillaria attramentaria</name>
    <dbReference type="NCBI Taxonomy" id="370345"/>
    <lineage>
        <taxon>Eukaryota</taxon>
        <taxon>Metazoa</taxon>
        <taxon>Spiralia</taxon>
        <taxon>Lophotrochozoa</taxon>
        <taxon>Mollusca</taxon>
        <taxon>Gastropoda</taxon>
        <taxon>Caenogastropoda</taxon>
        <taxon>Sorbeoconcha</taxon>
        <taxon>Cerithioidea</taxon>
        <taxon>Batillariidae</taxon>
        <taxon>Batillaria</taxon>
    </lineage>
</organism>
<accession>A0ABD0L3U4</accession>
<reference evidence="1 2" key="1">
    <citation type="journal article" date="2023" name="Sci. Data">
        <title>Genome assembly of the Korean intertidal mud-creeper Batillaria attramentaria.</title>
        <authorList>
            <person name="Patra A.K."/>
            <person name="Ho P.T."/>
            <person name="Jun S."/>
            <person name="Lee S.J."/>
            <person name="Kim Y."/>
            <person name="Won Y.J."/>
        </authorList>
    </citation>
    <scope>NUCLEOTIDE SEQUENCE [LARGE SCALE GENOMIC DNA]</scope>
    <source>
        <strain evidence="1">Wonlab-2016</strain>
    </source>
</reference>
<evidence type="ECO:0000313" key="2">
    <source>
        <dbReference type="Proteomes" id="UP001519460"/>
    </source>
</evidence>
<dbReference type="EMBL" id="JACVVK020000089">
    <property type="protein sequence ID" value="KAK7493809.1"/>
    <property type="molecule type" value="Genomic_DNA"/>
</dbReference>
<gene>
    <name evidence="1" type="ORF">BaRGS_00014950</name>
</gene>
<comment type="caution">
    <text evidence="1">The sequence shown here is derived from an EMBL/GenBank/DDBJ whole genome shotgun (WGS) entry which is preliminary data.</text>
</comment>
<proteinExistence type="predicted"/>
<evidence type="ECO:0008006" key="3">
    <source>
        <dbReference type="Google" id="ProtNLM"/>
    </source>
</evidence>
<dbReference type="Proteomes" id="UP001519460">
    <property type="component" value="Unassembled WGS sequence"/>
</dbReference>
<dbReference type="AlphaFoldDB" id="A0ABD0L3U4"/>
<name>A0ABD0L3U4_9CAEN</name>
<sequence length="99" mass="11055">MVLASFIAPALHPVIRANPTRGFHVAAISCVTVKVQSVKRVLNDSSVFRYIQQTFTRTHMRLDSTTDWTSCPGYPDSGFLRASPYEEVLNTNFSVDTCD</sequence>
<keyword evidence="2" id="KW-1185">Reference proteome</keyword>
<protein>
    <recommendedName>
        <fullName evidence="3">Secreted protein</fullName>
    </recommendedName>
</protein>
<evidence type="ECO:0000313" key="1">
    <source>
        <dbReference type="EMBL" id="KAK7493809.1"/>
    </source>
</evidence>